<dbReference type="EMBL" id="JAJJMB010003142">
    <property type="protein sequence ID" value="KAI3949279.1"/>
    <property type="molecule type" value="Genomic_DNA"/>
</dbReference>
<evidence type="ECO:0000313" key="1">
    <source>
        <dbReference type="EMBL" id="KAI3949279.1"/>
    </source>
</evidence>
<proteinExistence type="predicted"/>
<dbReference type="Proteomes" id="UP001202328">
    <property type="component" value="Unassembled WGS sequence"/>
</dbReference>
<dbReference type="AlphaFoldDB" id="A0AAD4XU32"/>
<feature type="non-terminal residue" evidence="1">
    <location>
        <position position="1"/>
    </location>
</feature>
<keyword evidence="2" id="KW-1185">Reference proteome</keyword>
<reference evidence="1" key="1">
    <citation type="submission" date="2022-04" db="EMBL/GenBank/DDBJ databases">
        <title>A functionally conserved STORR gene fusion in Papaver species that diverged 16.8 million years ago.</title>
        <authorList>
            <person name="Catania T."/>
        </authorList>
    </citation>
    <scope>NUCLEOTIDE SEQUENCE</scope>
    <source>
        <strain evidence="1">S-188037</strain>
    </source>
</reference>
<gene>
    <name evidence="1" type="ORF">MKW98_023216</name>
</gene>
<comment type="caution">
    <text evidence="1">The sequence shown here is derived from an EMBL/GenBank/DDBJ whole genome shotgun (WGS) entry which is preliminary data.</text>
</comment>
<sequence>VLGRDGRGVVRGLGGGVSKTELRASAVSREQLRKEKLKTAVVENHVRNLEETVEELRSFISVNPSTNNANNNTQ</sequence>
<feature type="non-terminal residue" evidence="1">
    <location>
        <position position="74"/>
    </location>
</feature>
<accession>A0AAD4XU32</accession>
<organism evidence="1 2">
    <name type="scientific">Papaver atlanticum</name>
    <dbReference type="NCBI Taxonomy" id="357466"/>
    <lineage>
        <taxon>Eukaryota</taxon>
        <taxon>Viridiplantae</taxon>
        <taxon>Streptophyta</taxon>
        <taxon>Embryophyta</taxon>
        <taxon>Tracheophyta</taxon>
        <taxon>Spermatophyta</taxon>
        <taxon>Magnoliopsida</taxon>
        <taxon>Ranunculales</taxon>
        <taxon>Papaveraceae</taxon>
        <taxon>Papaveroideae</taxon>
        <taxon>Papaver</taxon>
    </lineage>
</organism>
<evidence type="ECO:0000313" key="2">
    <source>
        <dbReference type="Proteomes" id="UP001202328"/>
    </source>
</evidence>
<name>A0AAD4XU32_9MAGN</name>
<protein>
    <submittedName>
        <fullName evidence="1">Uncharacterized protein</fullName>
    </submittedName>
</protein>